<protein>
    <submittedName>
        <fullName evidence="2">Uncharacterized protein</fullName>
    </submittedName>
</protein>
<keyword evidence="1" id="KW-0732">Signal</keyword>
<dbReference type="OrthoDB" id="6691870at2"/>
<evidence type="ECO:0000313" key="2">
    <source>
        <dbReference type="EMBL" id="SJZ50022.1"/>
    </source>
</evidence>
<feature type="chain" id="PRO_5012662183" evidence="1">
    <location>
        <begin position="24"/>
        <end position="357"/>
    </location>
</feature>
<proteinExistence type="predicted"/>
<reference evidence="3" key="1">
    <citation type="submission" date="2017-02" db="EMBL/GenBank/DDBJ databases">
        <authorList>
            <person name="Varghese N."/>
            <person name="Submissions S."/>
        </authorList>
    </citation>
    <scope>NUCLEOTIDE SEQUENCE [LARGE SCALE GENOMIC DNA]</scope>
    <source>
        <strain evidence="3">ATCC BAA-34</strain>
    </source>
</reference>
<organism evidence="2 3">
    <name type="scientific">Trichlorobacter thiogenes</name>
    <dbReference type="NCBI Taxonomy" id="115783"/>
    <lineage>
        <taxon>Bacteria</taxon>
        <taxon>Pseudomonadati</taxon>
        <taxon>Thermodesulfobacteriota</taxon>
        <taxon>Desulfuromonadia</taxon>
        <taxon>Geobacterales</taxon>
        <taxon>Geobacteraceae</taxon>
        <taxon>Trichlorobacter</taxon>
    </lineage>
</organism>
<gene>
    <name evidence="2" type="ORF">SAMN02745119_00782</name>
</gene>
<dbReference type="STRING" id="115783.SAMN02745119_00782"/>
<keyword evidence="3" id="KW-1185">Reference proteome</keyword>
<sequence length="357" mass="39025">MQKIKILFLVLSVLLLSAFSLQAAEQPAFVGRYYLQGVREVGSELLLRTNGSYAWMLAYGNQDHSSEGRWTRQGDSIVLTAAVPSTTGPLFQLDTKKPTEPWNFEAEKALQEQLYAGQREAVLKACPFLDTAEYASAPKMIGVPESSKAERQQQADAALLKLHKATKAVELAAANAVKHNSQTAMQKAVEAMDRFQEAWLTAKETNGDAGRPALKRPVLHWPKSCQMPQEPDVQQDRPASWSRQGVGVVVRDSSSGSPLYRLKIGFVLADGARRAAVSSGAVAVVRLGAQEKVIALELKAGPGQLETLTLPPGTVSGSIYQLLVDASRLVQPFFRELRLEIEGNALVWPETGGRYQR</sequence>
<feature type="signal peptide" evidence="1">
    <location>
        <begin position="1"/>
        <end position="23"/>
    </location>
</feature>
<name>A0A1T4L5K5_9BACT</name>
<evidence type="ECO:0000256" key="1">
    <source>
        <dbReference type="SAM" id="SignalP"/>
    </source>
</evidence>
<dbReference type="RefSeq" id="WP_078789070.1">
    <property type="nucleotide sequence ID" value="NZ_FUWR01000002.1"/>
</dbReference>
<accession>A0A1T4L5K5</accession>
<dbReference type="AlphaFoldDB" id="A0A1T4L5K5"/>
<dbReference type="Proteomes" id="UP000190102">
    <property type="component" value="Unassembled WGS sequence"/>
</dbReference>
<dbReference type="EMBL" id="FUWR01000002">
    <property type="protein sequence ID" value="SJZ50022.1"/>
    <property type="molecule type" value="Genomic_DNA"/>
</dbReference>
<evidence type="ECO:0000313" key="3">
    <source>
        <dbReference type="Proteomes" id="UP000190102"/>
    </source>
</evidence>